<dbReference type="InterPro" id="IPR002938">
    <property type="entry name" value="FAD-bd"/>
</dbReference>
<reference evidence="6" key="1">
    <citation type="submission" date="2022-07" db="EMBL/GenBank/DDBJ databases">
        <title>Genome Sequence of Leucocoprinus birnbaumii.</title>
        <authorList>
            <person name="Buettner E."/>
        </authorList>
    </citation>
    <scope>NUCLEOTIDE SEQUENCE</scope>
    <source>
        <strain evidence="6">VT141</strain>
    </source>
</reference>
<dbReference type="SUPFAM" id="SSF51905">
    <property type="entry name" value="FAD/NAD(P)-binding domain"/>
    <property type="match status" value="2"/>
</dbReference>
<dbReference type="GO" id="GO:0071949">
    <property type="term" value="F:FAD binding"/>
    <property type="evidence" value="ECO:0007669"/>
    <property type="project" value="InterPro"/>
</dbReference>
<gene>
    <name evidence="6" type="ORF">NP233_g7767</name>
</gene>
<evidence type="ECO:0000259" key="5">
    <source>
        <dbReference type="Pfam" id="PF01494"/>
    </source>
</evidence>
<comment type="caution">
    <text evidence="6">The sequence shown here is derived from an EMBL/GenBank/DDBJ whole genome shotgun (WGS) entry which is preliminary data.</text>
</comment>
<keyword evidence="3" id="KW-0560">Oxidoreductase</keyword>
<dbReference type="Pfam" id="PF01494">
    <property type="entry name" value="FAD_binding_3"/>
    <property type="match status" value="2"/>
</dbReference>
<dbReference type="GO" id="GO:0004497">
    <property type="term" value="F:monooxygenase activity"/>
    <property type="evidence" value="ECO:0007669"/>
    <property type="project" value="UniProtKB-KW"/>
</dbReference>
<protein>
    <recommendedName>
        <fullName evidence="5">FAD-binding domain-containing protein</fullName>
    </recommendedName>
</protein>
<dbReference type="EMBL" id="JANIEX010000589">
    <property type="protein sequence ID" value="KAJ3565236.1"/>
    <property type="molecule type" value="Genomic_DNA"/>
</dbReference>
<keyword evidence="7" id="KW-1185">Reference proteome</keyword>
<evidence type="ECO:0000313" key="7">
    <source>
        <dbReference type="Proteomes" id="UP001213000"/>
    </source>
</evidence>
<dbReference type="Gene3D" id="3.50.50.60">
    <property type="entry name" value="FAD/NAD(P)-binding domain"/>
    <property type="match status" value="2"/>
</dbReference>
<keyword evidence="1" id="KW-0285">Flavoprotein</keyword>
<organism evidence="6 7">
    <name type="scientific">Leucocoprinus birnbaumii</name>
    <dbReference type="NCBI Taxonomy" id="56174"/>
    <lineage>
        <taxon>Eukaryota</taxon>
        <taxon>Fungi</taxon>
        <taxon>Dikarya</taxon>
        <taxon>Basidiomycota</taxon>
        <taxon>Agaricomycotina</taxon>
        <taxon>Agaricomycetes</taxon>
        <taxon>Agaricomycetidae</taxon>
        <taxon>Agaricales</taxon>
        <taxon>Agaricineae</taxon>
        <taxon>Agaricaceae</taxon>
        <taxon>Leucocoprinus</taxon>
    </lineage>
</organism>
<dbReference type="PRINTS" id="PR00420">
    <property type="entry name" value="RNGMNOXGNASE"/>
</dbReference>
<evidence type="ECO:0000256" key="4">
    <source>
        <dbReference type="ARBA" id="ARBA00023033"/>
    </source>
</evidence>
<keyword evidence="4" id="KW-0503">Monooxygenase</keyword>
<feature type="domain" description="FAD-binding" evidence="5">
    <location>
        <begin position="532"/>
        <end position="871"/>
    </location>
</feature>
<evidence type="ECO:0000313" key="6">
    <source>
        <dbReference type="EMBL" id="KAJ3565236.1"/>
    </source>
</evidence>
<sequence>MALLHKGQSNAPPEVEVNLFLFSPRYLSQALGITPSVPGDGRWFISPPPDYPNVGDIDLSALLSEADWNGSGIIRSNPSVNYLFLVFHGIGKNRYRGPGGLTLARLLKIQGIPFRLFELEELNGTRSQGGTLDIHKESGQIALKAAGLFNEFEKHARREGAALKVLSPDGNILFTDDGLNPEGSDLLPPDRPEIDRRDLRKILLESLDEGTIEWGKKVIRIFEDGGSTKERPQFSIEFEDGAKDSGFELVVGADGAWSRVRGLLTNEKPFYSGITAVEAWINQIDNTHPDLAERVGQGMCVQASGISSLISQRNTDGSVRTFAMISVKEDWATASGIDWKHLQGSKKAIIDAWFSGWENLGKEFVLRSDGPLAVRPLYMLPVEMQWKTQPGITLIGDAAHLMTPFTGVGVNLALTDALELSEAIRSHFRDGVDWETSLGRFEGKMFARSHIEARKTFMNMKSSFSGESVGDIMKKFDSNHQATLKAQQLTVPTPEGRIGSVIPQASNSKASSLNTPTSSQHNTQFAMDPQARIAIIGGGPGGLMLARLLKLQGVPFRLFELDTSPESRSQGGTLDIHRDSGQMAVKAAGLFDEFEKHARREAAAMKMLDKDGVLVWETDGQSQEGSDILSPDRPEIDRRDLRKMLLESLDEGMVEWGRKVIRIVEDENSTKEKPQVSVEFDGGETESGFELVVGADGAWSRVRGLLTNEKPFYANVTFVEACINDVDAKHPDLAERVGQGSCSQAHGNSATINHRISDGSVRTNAAVRVEQDWVTTCGIDWTNVEECKHVFVKQKFGDWEQLSKDFILRSDTPLAVRPLFMLPVEMNWETHPGVTVLGDAAHLMTPFAGVGVNLALTDALDLSEAIRSHYKDNLDWTIALREFESKMLSRSNIAAKRTLASMNNFFSGKSMQEIVKRLGEIIVEGKFEGDESK</sequence>
<evidence type="ECO:0000256" key="2">
    <source>
        <dbReference type="ARBA" id="ARBA00022827"/>
    </source>
</evidence>
<evidence type="ECO:0000256" key="3">
    <source>
        <dbReference type="ARBA" id="ARBA00023002"/>
    </source>
</evidence>
<dbReference type="PANTHER" id="PTHR46972">
    <property type="entry name" value="MONOOXYGENASE ASQM-RELATED"/>
    <property type="match status" value="1"/>
</dbReference>
<name>A0AAD5VNQ6_9AGAR</name>
<dbReference type="Proteomes" id="UP001213000">
    <property type="component" value="Unassembled WGS sequence"/>
</dbReference>
<dbReference type="PANTHER" id="PTHR46972:SF1">
    <property type="entry name" value="FAD DEPENDENT OXIDOREDUCTASE DOMAIN-CONTAINING PROTEIN"/>
    <property type="match status" value="1"/>
</dbReference>
<keyword evidence="2" id="KW-0274">FAD</keyword>
<dbReference type="InterPro" id="IPR036188">
    <property type="entry name" value="FAD/NAD-bd_sf"/>
</dbReference>
<accession>A0AAD5VNQ6</accession>
<feature type="domain" description="FAD-binding" evidence="5">
    <location>
        <begin position="392"/>
        <end position="429"/>
    </location>
</feature>
<proteinExistence type="predicted"/>
<evidence type="ECO:0000256" key="1">
    <source>
        <dbReference type="ARBA" id="ARBA00022630"/>
    </source>
</evidence>
<dbReference type="AlphaFoldDB" id="A0AAD5VNQ6"/>